<evidence type="ECO:0008006" key="9">
    <source>
        <dbReference type="Google" id="ProtNLM"/>
    </source>
</evidence>
<dbReference type="PANTHER" id="PTHR12280">
    <property type="entry name" value="PANTOTHENATE KINASE"/>
    <property type="match status" value="1"/>
</dbReference>
<dbReference type="InterPro" id="IPR043129">
    <property type="entry name" value="ATPase_NBD"/>
</dbReference>
<dbReference type="EMBL" id="PGCJ01000073">
    <property type="protein sequence ID" value="PLW52816.1"/>
    <property type="molecule type" value="Genomic_DNA"/>
</dbReference>
<dbReference type="CDD" id="cd24123">
    <property type="entry name" value="ASKHA_NBD_PanK-II_Pank4"/>
    <property type="match status" value="1"/>
</dbReference>
<feature type="compositionally biased region" description="Basic and acidic residues" evidence="4">
    <location>
        <begin position="557"/>
        <end position="571"/>
    </location>
</feature>
<feature type="compositionally biased region" description="Low complexity" evidence="4">
    <location>
        <begin position="153"/>
        <end position="182"/>
    </location>
</feature>
<accession>A0A2N5VS70</accession>
<evidence type="ECO:0000313" key="6">
    <source>
        <dbReference type="EMBL" id="PLW52816.1"/>
    </source>
</evidence>
<evidence type="ECO:0000313" key="7">
    <source>
        <dbReference type="Proteomes" id="UP000235388"/>
    </source>
</evidence>
<dbReference type="AlphaFoldDB" id="A0A2N5VS70"/>
<comment type="caution">
    <text evidence="6">The sequence shown here is derived from an EMBL/GenBank/DDBJ whole genome shotgun (WGS) entry which is preliminary data.</text>
</comment>
<dbReference type="Proteomes" id="UP000235392">
    <property type="component" value="Unassembled WGS sequence"/>
</dbReference>
<dbReference type="STRING" id="200324.A0A2N5VS70"/>
<dbReference type="GO" id="GO:0005524">
    <property type="term" value="F:ATP binding"/>
    <property type="evidence" value="ECO:0007669"/>
    <property type="project" value="UniProtKB-KW"/>
</dbReference>
<sequence>METFRFRSCGVSDHGFGDPAARDPEGPVMGVVQDSARNTRTSWNQQGSSTATMSHRHLPASTSTLRVDIRGAEILDENESIETSDIYLPKHTEFISHIALDIGGSLAKVVYFTRAVDLEAPRENHPKPSGGVTSHQASASQQELHSSGRSRVEQPSRSSSPQSSSSNDPEPSNLSNSLPHSSARSSVSQPNGILHPTVVREELYNSRARSLDPTNPQVTCNPSADLPDHPTTRGNDAEHSQLTNKLTSLSNVKPQAPFRNPKERLSRSSSISSIPGGRLNFIKFETNQIESECITFISNLIQLSAESNRVPISTMKRGVKIILTGGGAYMYADFIKTALGGDVEVLSEDEMDCLITGLNFITEIPNEVFWFSDQLVQEIIHNNPTDPKEQEKLVTENSTQSFTNIQKKTKSSSISPPPPDPSFDDPSAAIEQFPRPSPNPPQYSVLFDSNPSPQFPCMLVNIGSGVSIIKVTNFGKFERISGTSLGGGTLWGLLSLLTEAKSFDEMLDLSIKGDNSKVDMLVGDIYGQDYGKIGLKSSTIASSFGKVFKKKSSSAGRPRDDPDNLHDPPKVEFKPEDISKSLLYAISNNIGQIAHLNAEKHGLDRIYFGGCFIRGHAATVSTLSYAIRFWSKGTKRAFFLRHEGYLGSIGAWLKNIGHEIDQASSSSSSSDNPPHSKS</sequence>
<reference evidence="7 8" key="1">
    <citation type="submission" date="2017-11" db="EMBL/GenBank/DDBJ databases">
        <title>De novo assembly and phasing of dikaryotic genomes from two isolates of Puccinia coronata f. sp. avenae, the causal agent of oat crown rust.</title>
        <authorList>
            <person name="Miller M.E."/>
            <person name="Zhang Y."/>
            <person name="Omidvar V."/>
            <person name="Sperschneider J."/>
            <person name="Schwessinger B."/>
            <person name="Raley C."/>
            <person name="Palmer J.M."/>
            <person name="Garnica D."/>
            <person name="Upadhyaya N."/>
            <person name="Rathjen J."/>
            <person name="Taylor J.M."/>
            <person name="Park R.F."/>
            <person name="Dodds P.N."/>
            <person name="Hirsch C.D."/>
            <person name="Kianian S.F."/>
            <person name="Figueroa M."/>
        </authorList>
    </citation>
    <scope>NUCLEOTIDE SEQUENCE [LARGE SCALE GENOMIC DNA]</scope>
    <source>
        <strain evidence="6">12NC29</strain>
        <strain evidence="5">12SD80</strain>
    </source>
</reference>
<dbReference type="Gene3D" id="3.30.420.510">
    <property type="match status" value="2"/>
</dbReference>
<feature type="region of interest" description="Disordered" evidence="4">
    <location>
        <begin position="37"/>
        <end position="57"/>
    </location>
</feature>
<feature type="compositionally biased region" description="Polar residues" evidence="4">
    <location>
        <begin position="240"/>
        <end position="253"/>
    </location>
</feature>
<dbReference type="InterPro" id="IPR004567">
    <property type="entry name" value="Type_II_PanK"/>
</dbReference>
<feature type="compositionally biased region" description="Basic and acidic residues" evidence="4">
    <location>
        <begin position="226"/>
        <end position="239"/>
    </location>
</feature>
<feature type="region of interest" description="Disordered" evidence="4">
    <location>
        <begin position="208"/>
        <end position="271"/>
    </location>
</feature>
<dbReference type="NCBIfam" id="TIGR00555">
    <property type="entry name" value="panK_eukar"/>
    <property type="match status" value="1"/>
</dbReference>
<dbReference type="GO" id="GO:0004594">
    <property type="term" value="F:pantothenate kinase activity"/>
    <property type="evidence" value="ECO:0007669"/>
    <property type="project" value="TreeGrafter"/>
</dbReference>
<name>A0A2N5VS70_9BASI</name>
<dbReference type="EMBL" id="PGCI01001156">
    <property type="protein sequence ID" value="PLW07133.1"/>
    <property type="molecule type" value="Genomic_DNA"/>
</dbReference>
<evidence type="ECO:0000313" key="5">
    <source>
        <dbReference type="EMBL" id="PLW07133.1"/>
    </source>
</evidence>
<dbReference type="SUPFAM" id="SSF53067">
    <property type="entry name" value="Actin-like ATPase domain"/>
    <property type="match status" value="3"/>
</dbReference>
<dbReference type="OrthoDB" id="498611at2759"/>
<feature type="compositionally biased region" description="Polar residues" evidence="4">
    <location>
        <begin position="395"/>
        <end position="406"/>
    </location>
</feature>
<evidence type="ECO:0000313" key="8">
    <source>
        <dbReference type="Proteomes" id="UP000235392"/>
    </source>
</evidence>
<evidence type="ECO:0000256" key="3">
    <source>
        <dbReference type="ARBA" id="ARBA00022993"/>
    </source>
</evidence>
<proteinExistence type="predicted"/>
<dbReference type="Gene3D" id="3.30.420.40">
    <property type="match status" value="1"/>
</dbReference>
<dbReference type="Pfam" id="PF03630">
    <property type="entry name" value="Fumble"/>
    <property type="match status" value="2"/>
</dbReference>
<feature type="region of interest" description="Disordered" evidence="4">
    <location>
        <begin position="121"/>
        <end position="193"/>
    </location>
</feature>
<dbReference type="GO" id="GO:0005829">
    <property type="term" value="C:cytosol"/>
    <property type="evidence" value="ECO:0007669"/>
    <property type="project" value="TreeGrafter"/>
</dbReference>
<keyword evidence="3" id="KW-0173">Coenzyme A biosynthesis</keyword>
<protein>
    <recommendedName>
        <fullName evidence="9">Pantothenate kinase</fullName>
    </recommendedName>
</protein>
<feature type="compositionally biased region" description="Polar residues" evidence="4">
    <location>
        <begin position="131"/>
        <end position="149"/>
    </location>
</feature>
<keyword evidence="2" id="KW-0067">ATP-binding</keyword>
<keyword evidence="7" id="KW-1185">Reference proteome</keyword>
<organism evidence="6 7">
    <name type="scientific">Puccinia coronata f. sp. avenae</name>
    <dbReference type="NCBI Taxonomy" id="200324"/>
    <lineage>
        <taxon>Eukaryota</taxon>
        <taxon>Fungi</taxon>
        <taxon>Dikarya</taxon>
        <taxon>Basidiomycota</taxon>
        <taxon>Pucciniomycotina</taxon>
        <taxon>Pucciniomycetes</taxon>
        <taxon>Pucciniales</taxon>
        <taxon>Pucciniaceae</taxon>
        <taxon>Puccinia</taxon>
    </lineage>
</organism>
<keyword evidence="1" id="KW-0547">Nucleotide-binding</keyword>
<feature type="region of interest" description="Disordered" evidence="4">
    <location>
        <begin position="551"/>
        <end position="571"/>
    </location>
</feature>
<feature type="compositionally biased region" description="Polar residues" evidence="4">
    <location>
        <begin position="37"/>
        <end position="53"/>
    </location>
</feature>
<feature type="compositionally biased region" description="Polar residues" evidence="4">
    <location>
        <begin position="212"/>
        <end position="222"/>
    </location>
</feature>
<dbReference type="GO" id="GO:0015937">
    <property type="term" value="P:coenzyme A biosynthetic process"/>
    <property type="evidence" value="ECO:0007669"/>
    <property type="project" value="UniProtKB-KW"/>
</dbReference>
<dbReference type="Proteomes" id="UP000235388">
    <property type="component" value="Unassembled WGS sequence"/>
</dbReference>
<evidence type="ECO:0000256" key="2">
    <source>
        <dbReference type="ARBA" id="ARBA00022840"/>
    </source>
</evidence>
<evidence type="ECO:0000256" key="1">
    <source>
        <dbReference type="ARBA" id="ARBA00022741"/>
    </source>
</evidence>
<gene>
    <name evidence="6" type="ORF">PCANC_08887</name>
    <name evidence="5" type="ORF">PCASD_25474</name>
</gene>
<dbReference type="FunFam" id="3.30.420.40:FF:000115">
    <property type="entry name" value="Pantothenate kinase PanK"/>
    <property type="match status" value="1"/>
</dbReference>
<dbReference type="PANTHER" id="PTHR12280:SF20">
    <property type="entry name" value="4'-PHOSPHOPANTETHEINE PHOSPHATASE"/>
    <property type="match status" value="1"/>
</dbReference>
<feature type="region of interest" description="Disordered" evidence="4">
    <location>
        <begin position="386"/>
        <end position="435"/>
    </location>
</feature>
<dbReference type="GO" id="GO:0005634">
    <property type="term" value="C:nucleus"/>
    <property type="evidence" value="ECO:0007669"/>
    <property type="project" value="TreeGrafter"/>
</dbReference>
<evidence type="ECO:0000256" key="4">
    <source>
        <dbReference type="SAM" id="MobiDB-lite"/>
    </source>
</evidence>